<dbReference type="GO" id="GO:0005096">
    <property type="term" value="F:GTPase activator activity"/>
    <property type="evidence" value="ECO:0007669"/>
    <property type="project" value="UniProtKB-KW"/>
</dbReference>
<dbReference type="Proteomes" id="UP000557196">
    <property type="component" value="Unassembled WGS sequence"/>
</dbReference>
<keyword evidence="2" id="KW-0597">Phosphoprotein</keyword>
<feature type="non-terminal residue" evidence="8">
    <location>
        <position position="1"/>
    </location>
</feature>
<dbReference type="Gene3D" id="1.10.555.10">
    <property type="entry name" value="Rho GTPase activation protein"/>
    <property type="match status" value="1"/>
</dbReference>
<accession>A0A7K8I7F5</accession>
<dbReference type="FunFam" id="1.10.555.10:FF:000015">
    <property type="entry name" value="rho GTPase-activating protein 25 isoform X1"/>
    <property type="match status" value="1"/>
</dbReference>
<feature type="domain" description="Rho-GAP" evidence="7">
    <location>
        <begin position="75"/>
        <end position="269"/>
    </location>
</feature>
<dbReference type="InterPro" id="IPR011993">
    <property type="entry name" value="PH-like_dom_sf"/>
</dbReference>
<dbReference type="GO" id="GO:0035313">
    <property type="term" value="P:wound healing, spreading of epidermal cells"/>
    <property type="evidence" value="ECO:0007669"/>
    <property type="project" value="TreeGrafter"/>
</dbReference>
<feature type="region of interest" description="Disordered" evidence="5">
    <location>
        <begin position="272"/>
        <end position="370"/>
    </location>
</feature>
<dbReference type="SUPFAM" id="SSF50729">
    <property type="entry name" value="PH domain-like"/>
    <property type="match status" value="1"/>
</dbReference>
<dbReference type="PANTHER" id="PTHR15228:SF19">
    <property type="entry name" value="RHO GTPASE-ACTIVATING PROTEIN 24"/>
    <property type="match status" value="1"/>
</dbReference>
<feature type="domain" description="PH" evidence="6">
    <location>
        <begin position="1"/>
        <end position="65"/>
    </location>
</feature>
<dbReference type="Gene3D" id="2.30.29.30">
    <property type="entry name" value="Pleckstrin-homology domain (PH domain)/Phosphotyrosine-binding domain (PTB)"/>
    <property type="match status" value="1"/>
</dbReference>
<protein>
    <submittedName>
        <fullName evidence="8">RHG24 protein</fullName>
    </submittedName>
</protein>
<feature type="compositionally biased region" description="Polar residues" evidence="5">
    <location>
        <begin position="337"/>
        <end position="347"/>
    </location>
</feature>
<feature type="non-terminal residue" evidence="8">
    <location>
        <position position="687"/>
    </location>
</feature>
<feature type="compositionally biased region" description="Basic and acidic residues" evidence="5">
    <location>
        <begin position="535"/>
        <end position="554"/>
    </location>
</feature>
<organism evidence="8 9">
    <name type="scientific">Aleadryas rufinucha</name>
    <name type="common">rufous-naped whistler</name>
    <dbReference type="NCBI Taxonomy" id="461220"/>
    <lineage>
        <taxon>Eukaryota</taxon>
        <taxon>Metazoa</taxon>
        <taxon>Chordata</taxon>
        <taxon>Craniata</taxon>
        <taxon>Vertebrata</taxon>
        <taxon>Euteleostomi</taxon>
        <taxon>Archelosauria</taxon>
        <taxon>Archosauria</taxon>
        <taxon>Dinosauria</taxon>
        <taxon>Saurischia</taxon>
        <taxon>Theropoda</taxon>
        <taxon>Coelurosauria</taxon>
        <taxon>Aves</taxon>
        <taxon>Neognathae</taxon>
        <taxon>Neoaves</taxon>
        <taxon>Telluraves</taxon>
        <taxon>Australaves</taxon>
        <taxon>Passeriformes</taxon>
        <taxon>Corvoidea</taxon>
        <taxon>Pachycephalidae</taxon>
        <taxon>Aleadryas</taxon>
    </lineage>
</organism>
<sequence>GAIFLPGNRVIEHPCNEESPGKFLFEVVPGGDRERMTANHETYLLMASTQNDMEDWVKSIRRVIWAPFGGGIFGQKLEDTVRYEKRYGNRLAPMLVEQCVDFIRQRGLKEEGLFRLPGQANLVKELQDAFDCGEKPSFDSTTDVHTVASLLKLYLRELPEPVVPYAKYEDFLSCAKMLSKEEETGLKELVKQVKSLPAVNYNLLKYICRFLDEVQSYSGVNKMSVQNLATVFGPNILRPKVEDPLTIMEGTVVVQQLMSVMISKHEELFPKDIDPQMGPEVCNNNNEIPKKTTAGQLQNKENNNTKETAVRRCSWDTPESPQRGSMDCESPTALPGSKTNSPRNSIQKPDVTRSPPLMVKKNPAFNKGSGIVTNGSFSSSVEGPEKSQTLPNCSLQTRRTSSLKGPVTKMGTHSVQNGGVRMGVSSTDGHNNTLGSRSPGWVPNGYVTLRDNKQREPSVGESGQHNRLSTYDNVHQQFSMVNSDDKQSVDSATWSTSSCEISLPEHSNSCRSSTTTCPEQDFYAGNFEDSVLDGPPHEDLSNPGDYENKSDRRSVGGHSSRATSSSDNSETFVPNNTNNHSALHSLVSSLKQEMAKQKVEYETRIKSLEQRNLTLETEMMALHEELDQERKKFTMVEIKMRNAERAKEDAEKRNDMLQKEMEQFFSTFGELTVESRRPERGNTIWIQ</sequence>
<keyword evidence="1" id="KW-0343">GTPase activation</keyword>
<feature type="compositionally biased region" description="Polar residues" evidence="5">
    <location>
        <begin position="560"/>
        <end position="580"/>
    </location>
</feature>
<dbReference type="AlphaFoldDB" id="A0A7K8I7F5"/>
<keyword evidence="3 4" id="KW-0175">Coiled coil</keyword>
<dbReference type="InterPro" id="IPR001849">
    <property type="entry name" value="PH_domain"/>
</dbReference>
<dbReference type="SMART" id="SM00324">
    <property type="entry name" value="RhoGAP"/>
    <property type="match status" value="1"/>
</dbReference>
<evidence type="ECO:0000259" key="7">
    <source>
        <dbReference type="PROSITE" id="PS50238"/>
    </source>
</evidence>
<dbReference type="CDD" id="cd04390">
    <property type="entry name" value="RhoGAP_ARHGAP22_24_25"/>
    <property type="match status" value="1"/>
</dbReference>
<reference evidence="8 9" key="1">
    <citation type="submission" date="2019-09" db="EMBL/GenBank/DDBJ databases">
        <title>Bird 10,000 Genomes (B10K) Project - Family phase.</title>
        <authorList>
            <person name="Zhang G."/>
        </authorList>
    </citation>
    <scope>NUCLEOTIDE SEQUENCE [LARGE SCALE GENOMIC DNA]</scope>
    <source>
        <strain evidence="8">B10K-DU-029-36</strain>
        <tissue evidence="8">Muscle</tissue>
    </source>
</reference>
<dbReference type="PANTHER" id="PTHR15228">
    <property type="entry name" value="SPERMATHECAL PHYSIOLOGY VARIANT"/>
    <property type="match status" value="1"/>
</dbReference>
<evidence type="ECO:0000256" key="3">
    <source>
        <dbReference type="ARBA" id="ARBA00023054"/>
    </source>
</evidence>
<feature type="coiled-coil region" evidence="4">
    <location>
        <begin position="591"/>
        <end position="667"/>
    </location>
</feature>
<proteinExistence type="predicted"/>
<dbReference type="PROSITE" id="PS50003">
    <property type="entry name" value="PH_DOMAIN"/>
    <property type="match status" value="1"/>
</dbReference>
<feature type="compositionally biased region" description="Polar residues" evidence="5">
    <location>
        <begin position="282"/>
        <end position="307"/>
    </location>
</feature>
<dbReference type="InterPro" id="IPR008936">
    <property type="entry name" value="Rho_GTPase_activation_prot"/>
</dbReference>
<evidence type="ECO:0000256" key="1">
    <source>
        <dbReference type="ARBA" id="ARBA00022468"/>
    </source>
</evidence>
<dbReference type="InterPro" id="IPR051025">
    <property type="entry name" value="RhoGAP"/>
</dbReference>
<evidence type="ECO:0000256" key="4">
    <source>
        <dbReference type="SAM" id="Coils"/>
    </source>
</evidence>
<dbReference type="InterPro" id="IPR000198">
    <property type="entry name" value="RhoGAP_dom"/>
</dbReference>
<keyword evidence="9" id="KW-1185">Reference proteome</keyword>
<dbReference type="GO" id="GO:0035021">
    <property type="term" value="P:negative regulation of Rac protein signal transduction"/>
    <property type="evidence" value="ECO:0007669"/>
    <property type="project" value="TreeGrafter"/>
</dbReference>
<gene>
    <name evidence="8" type="primary">Arhgap24</name>
    <name evidence="8" type="ORF">ALERUF_R08067</name>
</gene>
<comment type="caution">
    <text evidence="8">The sequence shown here is derived from an EMBL/GenBank/DDBJ whole genome shotgun (WGS) entry which is preliminary data.</text>
</comment>
<dbReference type="PROSITE" id="PS50238">
    <property type="entry name" value="RHOGAP"/>
    <property type="match status" value="1"/>
</dbReference>
<dbReference type="EMBL" id="VZTH01019439">
    <property type="protein sequence ID" value="NXC64659.1"/>
    <property type="molecule type" value="Genomic_DNA"/>
</dbReference>
<dbReference type="GO" id="GO:0007165">
    <property type="term" value="P:signal transduction"/>
    <property type="evidence" value="ECO:0007669"/>
    <property type="project" value="InterPro"/>
</dbReference>
<feature type="region of interest" description="Disordered" evidence="5">
    <location>
        <begin position="526"/>
        <end position="580"/>
    </location>
</feature>
<dbReference type="GO" id="GO:1900028">
    <property type="term" value="P:negative regulation of ruffle assembly"/>
    <property type="evidence" value="ECO:0007669"/>
    <property type="project" value="TreeGrafter"/>
</dbReference>
<name>A0A7K8I7F5_9CORV</name>
<evidence type="ECO:0000256" key="2">
    <source>
        <dbReference type="ARBA" id="ARBA00022553"/>
    </source>
</evidence>
<evidence type="ECO:0000256" key="5">
    <source>
        <dbReference type="SAM" id="MobiDB-lite"/>
    </source>
</evidence>
<evidence type="ECO:0000313" key="9">
    <source>
        <dbReference type="Proteomes" id="UP000557196"/>
    </source>
</evidence>
<dbReference type="GO" id="GO:0005925">
    <property type="term" value="C:focal adhesion"/>
    <property type="evidence" value="ECO:0007669"/>
    <property type="project" value="TreeGrafter"/>
</dbReference>
<feature type="region of interest" description="Disordered" evidence="5">
    <location>
        <begin position="398"/>
        <end position="420"/>
    </location>
</feature>
<dbReference type="Pfam" id="PF00620">
    <property type="entry name" value="RhoGAP"/>
    <property type="match status" value="1"/>
</dbReference>
<evidence type="ECO:0000259" key="6">
    <source>
        <dbReference type="PROSITE" id="PS50003"/>
    </source>
</evidence>
<dbReference type="SUPFAM" id="SSF48350">
    <property type="entry name" value="GTPase activation domain, GAP"/>
    <property type="match status" value="1"/>
</dbReference>
<evidence type="ECO:0000313" key="8">
    <source>
        <dbReference type="EMBL" id="NXC64659.1"/>
    </source>
</evidence>
<dbReference type="Pfam" id="PF00169">
    <property type="entry name" value="PH"/>
    <property type="match status" value="1"/>
</dbReference>